<dbReference type="InterPro" id="IPR051046">
    <property type="entry name" value="MurCDEF_CellWall_CoF430Synth"/>
</dbReference>
<dbReference type="OrthoDB" id="9801978at2"/>
<dbReference type="PANTHER" id="PTHR43024">
    <property type="entry name" value="UDP-N-ACETYLMURAMOYL-TRIPEPTIDE--D-ALANYL-D-ALANINE LIGASE"/>
    <property type="match status" value="1"/>
</dbReference>
<dbReference type="Pfam" id="PF08245">
    <property type="entry name" value="Mur_ligase_M"/>
    <property type="match status" value="1"/>
</dbReference>
<evidence type="ECO:0000313" key="6">
    <source>
        <dbReference type="EMBL" id="RDU72946.1"/>
    </source>
</evidence>
<feature type="transmembrane region" description="Helical" evidence="4">
    <location>
        <begin position="14"/>
        <end position="33"/>
    </location>
</feature>
<dbReference type="GO" id="GO:0016881">
    <property type="term" value="F:acid-amino acid ligase activity"/>
    <property type="evidence" value="ECO:0007669"/>
    <property type="project" value="InterPro"/>
</dbReference>
<dbReference type="InterPro" id="IPR036565">
    <property type="entry name" value="Mur-like_cat_sf"/>
</dbReference>
<accession>A0A3D8J754</accession>
<evidence type="ECO:0000256" key="2">
    <source>
        <dbReference type="ARBA" id="ARBA00022741"/>
    </source>
</evidence>
<gene>
    <name evidence="6" type="ORF">CQA66_03450</name>
</gene>
<protein>
    <submittedName>
        <fullName evidence="6">UDP-N-acetylmuramoyl-tripeptide--D-alanyl-D-alanine ligase</fullName>
    </submittedName>
</protein>
<proteinExistence type="predicted"/>
<dbReference type="PANTHER" id="PTHR43024:SF1">
    <property type="entry name" value="UDP-N-ACETYLMURAMOYL-TRIPEPTIDE--D-ALANYL-D-ALANINE LIGASE"/>
    <property type="match status" value="1"/>
</dbReference>
<dbReference type="SUPFAM" id="SSF53623">
    <property type="entry name" value="MurD-like peptide ligases, catalytic domain"/>
    <property type="match status" value="1"/>
</dbReference>
<dbReference type="Gene3D" id="3.40.1190.10">
    <property type="entry name" value="Mur-like, catalytic domain"/>
    <property type="match status" value="1"/>
</dbReference>
<feature type="transmembrane region" description="Helical" evidence="4">
    <location>
        <begin position="71"/>
        <end position="88"/>
    </location>
</feature>
<evidence type="ECO:0000259" key="5">
    <source>
        <dbReference type="Pfam" id="PF08245"/>
    </source>
</evidence>
<dbReference type="GO" id="GO:0005524">
    <property type="term" value="F:ATP binding"/>
    <property type="evidence" value="ECO:0007669"/>
    <property type="project" value="UniProtKB-KW"/>
</dbReference>
<keyword evidence="1 6" id="KW-0436">Ligase</keyword>
<dbReference type="AlphaFoldDB" id="A0A3D8J754"/>
<dbReference type="EMBL" id="NXLW01000004">
    <property type="protein sequence ID" value="RDU72946.1"/>
    <property type="molecule type" value="Genomic_DNA"/>
</dbReference>
<feature type="domain" description="Mur ligase central" evidence="5">
    <location>
        <begin position="173"/>
        <end position="368"/>
    </location>
</feature>
<keyword evidence="7" id="KW-1185">Reference proteome</keyword>
<dbReference type="Proteomes" id="UP000256424">
    <property type="component" value="Unassembled WGS sequence"/>
</dbReference>
<dbReference type="InterPro" id="IPR013221">
    <property type="entry name" value="Mur_ligase_cen"/>
</dbReference>
<evidence type="ECO:0000256" key="4">
    <source>
        <dbReference type="SAM" id="Phobius"/>
    </source>
</evidence>
<feature type="transmembrane region" description="Helical" evidence="4">
    <location>
        <begin position="130"/>
        <end position="155"/>
    </location>
</feature>
<keyword evidence="4" id="KW-1133">Transmembrane helix</keyword>
<feature type="transmembrane region" description="Helical" evidence="4">
    <location>
        <begin position="45"/>
        <end position="65"/>
    </location>
</feature>
<dbReference type="SUPFAM" id="SSF53244">
    <property type="entry name" value="MurD-like peptide ligases, peptide-binding domain"/>
    <property type="match status" value="1"/>
</dbReference>
<comment type="caution">
    <text evidence="6">The sequence shown here is derived from an EMBL/GenBank/DDBJ whole genome shotgun (WGS) entry which is preliminary data.</text>
</comment>
<dbReference type="RefSeq" id="WP_104763093.1">
    <property type="nucleotide sequence ID" value="NZ_FZPM01000013.1"/>
</dbReference>
<reference evidence="6 7" key="1">
    <citation type="submission" date="2018-04" db="EMBL/GenBank/DDBJ databases">
        <title>Novel Campyloabacter and Helicobacter Species and Strains.</title>
        <authorList>
            <person name="Mannion A.J."/>
            <person name="Shen Z."/>
            <person name="Fox J.G."/>
        </authorList>
    </citation>
    <scope>NUCLEOTIDE SEQUENCE [LARGE SCALE GENOMIC DNA]</scope>
    <source>
        <strain evidence="6 7">MIT 97-5075</strain>
    </source>
</reference>
<keyword evidence="2" id="KW-0547">Nucleotide-binding</keyword>
<sequence length="511" mass="58891">MQSFHYGVDVLSRFLFIIAITYYLATTLQWYNYSFYRIIAKHHKFAWHVYYFFVPVVCFVVFYPFYDGLLFYLYCFFIMLPLSFLWYQQRDKKLVWTRRVVRLFLCIIVLFIACEIIVTKTIDYGVPQHLFLFVPLVLGMLCSMFYEAMAFRIYAMRARRKLLNMSNLTIIAITGSYGKTSIKNLIYQLIKNDFQAYATPRSVNTYKGLVADINTCLPKDTQVYIAEAGARNRGDIEQISHLLCQHYGVISKIGKAHIEYFKNIETTVQTKFELCYSPRLKKIFVQKDNPIPVLKKKTFSLVPLRFGRESTSQCHVENRISYPCEIRNQTSTLDGISFEMRIDSDWVFFETSLLGRFTIDNIIVAVLLARELGIAIPKIQHYVKNLVPVPHRLCKIVTPHKIILDDSFNGNFEGMSEAIALASLHKGRKVIVTPGLVEYDEASNIALCKQIDNVFDIAIITGSLNAELFDSHICNTDKIFIKDKSLLESVLARTGANGDLVLFANDAPNYI</sequence>
<keyword evidence="3" id="KW-0067">ATP-binding</keyword>
<keyword evidence="4" id="KW-0472">Membrane</keyword>
<keyword evidence="4" id="KW-0812">Transmembrane</keyword>
<evidence type="ECO:0000313" key="7">
    <source>
        <dbReference type="Proteomes" id="UP000256424"/>
    </source>
</evidence>
<name>A0A3D8J754_9HELI</name>
<evidence type="ECO:0000256" key="1">
    <source>
        <dbReference type="ARBA" id="ARBA00022598"/>
    </source>
</evidence>
<dbReference type="Gene3D" id="3.90.190.20">
    <property type="entry name" value="Mur ligase, C-terminal domain"/>
    <property type="match status" value="1"/>
</dbReference>
<dbReference type="InterPro" id="IPR036615">
    <property type="entry name" value="Mur_ligase_C_dom_sf"/>
</dbReference>
<organism evidence="6 7">
    <name type="scientific">Helicobacter aurati</name>
    <dbReference type="NCBI Taxonomy" id="137778"/>
    <lineage>
        <taxon>Bacteria</taxon>
        <taxon>Pseudomonadati</taxon>
        <taxon>Campylobacterota</taxon>
        <taxon>Epsilonproteobacteria</taxon>
        <taxon>Campylobacterales</taxon>
        <taxon>Helicobacteraceae</taxon>
        <taxon>Helicobacter</taxon>
    </lineage>
</organism>
<feature type="transmembrane region" description="Helical" evidence="4">
    <location>
        <begin position="100"/>
        <end position="118"/>
    </location>
</feature>
<evidence type="ECO:0000256" key="3">
    <source>
        <dbReference type="ARBA" id="ARBA00022840"/>
    </source>
</evidence>